<reference evidence="1 2" key="1">
    <citation type="submission" date="2016-07" db="EMBL/GenBank/DDBJ databases">
        <title>Pervasive Adenine N6-methylation of Active Genes in Fungi.</title>
        <authorList>
            <consortium name="DOE Joint Genome Institute"/>
            <person name="Mondo S.J."/>
            <person name="Dannebaum R.O."/>
            <person name="Kuo R.C."/>
            <person name="Labutti K."/>
            <person name="Haridas S."/>
            <person name="Kuo A."/>
            <person name="Salamov A."/>
            <person name="Ahrendt S.R."/>
            <person name="Lipzen A."/>
            <person name="Sullivan W."/>
            <person name="Andreopoulos W.B."/>
            <person name="Clum A."/>
            <person name="Lindquist E."/>
            <person name="Daum C."/>
            <person name="Ramamoorthy G.K."/>
            <person name="Gryganskyi A."/>
            <person name="Culley D."/>
            <person name="Magnuson J.K."/>
            <person name="James T.Y."/>
            <person name="O'Malley M.A."/>
            <person name="Stajich J.E."/>
            <person name="Spatafora J.W."/>
            <person name="Visel A."/>
            <person name="Grigoriev I.V."/>
        </authorList>
    </citation>
    <scope>NUCLEOTIDE SEQUENCE [LARGE SCALE GENOMIC DNA]</scope>
    <source>
        <strain evidence="1 2">PL171</strain>
    </source>
</reference>
<dbReference type="EMBL" id="MCFL01000069">
    <property type="protein sequence ID" value="ORZ31025.1"/>
    <property type="molecule type" value="Genomic_DNA"/>
</dbReference>
<comment type="caution">
    <text evidence="1">The sequence shown here is derived from an EMBL/GenBank/DDBJ whole genome shotgun (WGS) entry which is preliminary data.</text>
</comment>
<gene>
    <name evidence="1" type="ORF">BCR44DRAFT_1443336</name>
</gene>
<dbReference type="Proteomes" id="UP000193411">
    <property type="component" value="Unassembled WGS sequence"/>
</dbReference>
<proteinExistence type="predicted"/>
<keyword evidence="2" id="KW-1185">Reference proteome</keyword>
<dbReference type="AlphaFoldDB" id="A0A1Y2H940"/>
<accession>A0A1Y2H940</accession>
<evidence type="ECO:0000313" key="1">
    <source>
        <dbReference type="EMBL" id="ORZ31025.1"/>
    </source>
</evidence>
<sequence>MTATRISLPTNVIDPILTDLIRQTPPLARDSVTPIIAPLTTLPHDVVPNTLRCALLKLWWLSLGHLPPPHIVRMLVDLQRTQGRPLMYTVSGLGMAALRGDFALMDAWVDVGLLKDLDEELNLHPARHQGAQGEYLVQVYEWWLKHGLPLAGGGRSTKAIETDLMLCSSSVVAGEDKCVEALELLRTKRRFDSGVSSRQMPWLLPSLAVDTC</sequence>
<feature type="non-terminal residue" evidence="1">
    <location>
        <position position="212"/>
    </location>
</feature>
<evidence type="ECO:0000313" key="2">
    <source>
        <dbReference type="Proteomes" id="UP000193411"/>
    </source>
</evidence>
<protein>
    <submittedName>
        <fullName evidence="1">Uncharacterized protein</fullName>
    </submittedName>
</protein>
<name>A0A1Y2H940_9FUNG</name>
<organism evidence="1 2">
    <name type="scientific">Catenaria anguillulae PL171</name>
    <dbReference type="NCBI Taxonomy" id="765915"/>
    <lineage>
        <taxon>Eukaryota</taxon>
        <taxon>Fungi</taxon>
        <taxon>Fungi incertae sedis</taxon>
        <taxon>Blastocladiomycota</taxon>
        <taxon>Blastocladiomycetes</taxon>
        <taxon>Blastocladiales</taxon>
        <taxon>Catenariaceae</taxon>
        <taxon>Catenaria</taxon>
    </lineage>
</organism>